<dbReference type="Pfam" id="PF11838">
    <property type="entry name" value="ERAP1_C"/>
    <property type="match status" value="1"/>
</dbReference>
<evidence type="ECO:0000256" key="5">
    <source>
        <dbReference type="ARBA" id="ARBA00022723"/>
    </source>
</evidence>
<dbReference type="InterPro" id="IPR027268">
    <property type="entry name" value="Peptidase_M4/M1_CTD_sf"/>
</dbReference>
<evidence type="ECO:0000256" key="1">
    <source>
        <dbReference type="ARBA" id="ARBA00000098"/>
    </source>
</evidence>
<dbReference type="Gene3D" id="2.60.40.1910">
    <property type="match status" value="1"/>
</dbReference>
<accession>A0A4P9A3C9</accession>
<feature type="domain" description="Peptidase M1 membrane alanine aminopeptidase" evidence="13">
    <location>
        <begin position="221"/>
        <end position="439"/>
    </location>
</feature>
<evidence type="ECO:0000256" key="11">
    <source>
        <dbReference type="PIRSR" id="PIRSR634016-4"/>
    </source>
</evidence>
<keyword evidence="8 12" id="KW-0482">Metalloprotease</keyword>
<dbReference type="GO" id="GO:0008270">
    <property type="term" value="F:zinc ion binding"/>
    <property type="evidence" value="ECO:0007669"/>
    <property type="project" value="UniProtKB-UniRule"/>
</dbReference>
<reference evidence="16 17" key="1">
    <citation type="submission" date="2019-04" db="EMBL/GenBank/DDBJ databases">
        <title>Saccharibacteria TM7 genomes.</title>
        <authorList>
            <person name="Bor B."/>
            <person name="He X."/>
            <person name="Chen T."/>
            <person name="Dewhirst F.E."/>
        </authorList>
    </citation>
    <scope>NUCLEOTIDE SEQUENCE [LARGE SCALE GENOMIC DNA]</scope>
    <source>
        <strain evidence="16 17">BB001</strain>
    </source>
</reference>
<feature type="binding site" evidence="10">
    <location>
        <position position="293"/>
    </location>
    <ligand>
        <name>Zn(2+)</name>
        <dbReference type="ChEBI" id="CHEBI:29105"/>
        <note>catalytic</note>
    </ligand>
</feature>
<evidence type="ECO:0000256" key="8">
    <source>
        <dbReference type="ARBA" id="ARBA00023049"/>
    </source>
</evidence>
<dbReference type="GO" id="GO:0042277">
    <property type="term" value="F:peptide binding"/>
    <property type="evidence" value="ECO:0007669"/>
    <property type="project" value="TreeGrafter"/>
</dbReference>
<evidence type="ECO:0000259" key="15">
    <source>
        <dbReference type="Pfam" id="PF17900"/>
    </source>
</evidence>
<dbReference type="OrthoDB" id="100605at2"/>
<name>A0A4P9A3C9_9BACT</name>
<keyword evidence="3 12" id="KW-0031">Aminopeptidase</keyword>
<dbReference type="PRINTS" id="PR00756">
    <property type="entry name" value="ALADIPTASE"/>
</dbReference>
<dbReference type="Gene3D" id="1.10.390.10">
    <property type="entry name" value="Neutral Protease Domain 2"/>
    <property type="match status" value="1"/>
</dbReference>
<evidence type="ECO:0000313" key="17">
    <source>
        <dbReference type="Proteomes" id="UP000310639"/>
    </source>
</evidence>
<dbReference type="InterPro" id="IPR001930">
    <property type="entry name" value="Peptidase_M1"/>
</dbReference>
<evidence type="ECO:0000256" key="6">
    <source>
        <dbReference type="ARBA" id="ARBA00022801"/>
    </source>
</evidence>
<evidence type="ECO:0000256" key="9">
    <source>
        <dbReference type="PIRSR" id="PIRSR634016-1"/>
    </source>
</evidence>
<dbReference type="GO" id="GO:0005615">
    <property type="term" value="C:extracellular space"/>
    <property type="evidence" value="ECO:0007669"/>
    <property type="project" value="TreeGrafter"/>
</dbReference>
<dbReference type="KEGG" id="nft:FBF37_02385"/>
<dbReference type="PANTHER" id="PTHR11533:SF174">
    <property type="entry name" value="PUROMYCIN-SENSITIVE AMINOPEPTIDASE-RELATED"/>
    <property type="match status" value="1"/>
</dbReference>
<dbReference type="GO" id="GO:0070006">
    <property type="term" value="F:metalloaminopeptidase activity"/>
    <property type="evidence" value="ECO:0007669"/>
    <property type="project" value="TreeGrafter"/>
</dbReference>
<dbReference type="InterPro" id="IPR042097">
    <property type="entry name" value="Aminopeptidase_N-like_N_sf"/>
</dbReference>
<dbReference type="SUPFAM" id="SSF63737">
    <property type="entry name" value="Leukotriene A4 hydrolase N-terminal domain"/>
    <property type="match status" value="1"/>
</dbReference>
<dbReference type="Pfam" id="PF17900">
    <property type="entry name" value="Peptidase_M1_N"/>
    <property type="match status" value="1"/>
</dbReference>
<comment type="cofactor">
    <cofactor evidence="10 12">
        <name>Zn(2+)</name>
        <dbReference type="ChEBI" id="CHEBI:29105"/>
    </cofactor>
    <text evidence="10 12">Binds 1 zinc ion per subunit.</text>
</comment>
<feature type="site" description="Transition state stabilizer" evidence="11">
    <location>
        <position position="380"/>
    </location>
</feature>
<dbReference type="GO" id="GO:0005737">
    <property type="term" value="C:cytoplasm"/>
    <property type="evidence" value="ECO:0007669"/>
    <property type="project" value="TreeGrafter"/>
</dbReference>
<evidence type="ECO:0000256" key="7">
    <source>
        <dbReference type="ARBA" id="ARBA00022833"/>
    </source>
</evidence>
<dbReference type="Pfam" id="PF01433">
    <property type="entry name" value="Peptidase_M1"/>
    <property type="match status" value="1"/>
</dbReference>
<evidence type="ECO:0000256" key="2">
    <source>
        <dbReference type="ARBA" id="ARBA00010136"/>
    </source>
</evidence>
<gene>
    <name evidence="16" type="ORF">FBF37_02385</name>
</gene>
<proteinExistence type="inferred from homology"/>
<dbReference type="Gene3D" id="1.25.50.20">
    <property type="match status" value="1"/>
</dbReference>
<evidence type="ECO:0000256" key="12">
    <source>
        <dbReference type="RuleBase" id="RU364040"/>
    </source>
</evidence>
<dbReference type="Proteomes" id="UP000310639">
    <property type="component" value="Chromosome"/>
</dbReference>
<dbReference type="Gene3D" id="2.60.40.1730">
    <property type="entry name" value="tricorn interacting facor f3 domain"/>
    <property type="match status" value="1"/>
</dbReference>
<keyword evidence="5 10" id="KW-0479">Metal-binding</keyword>
<evidence type="ECO:0000259" key="14">
    <source>
        <dbReference type="Pfam" id="PF11838"/>
    </source>
</evidence>
<evidence type="ECO:0000259" key="13">
    <source>
        <dbReference type="Pfam" id="PF01433"/>
    </source>
</evidence>
<keyword evidence="7 10" id="KW-0862">Zinc</keyword>
<dbReference type="FunFam" id="1.10.390.10:FF:000006">
    <property type="entry name" value="Puromycin-sensitive aminopeptidase"/>
    <property type="match status" value="1"/>
</dbReference>
<dbReference type="GO" id="GO:0016020">
    <property type="term" value="C:membrane"/>
    <property type="evidence" value="ECO:0007669"/>
    <property type="project" value="TreeGrafter"/>
</dbReference>
<evidence type="ECO:0000313" key="16">
    <source>
        <dbReference type="EMBL" id="QCT42305.1"/>
    </source>
</evidence>
<keyword evidence="6 12" id="KW-0378">Hydrolase</keyword>
<dbReference type="GO" id="GO:0043171">
    <property type="term" value="P:peptide catabolic process"/>
    <property type="evidence" value="ECO:0007669"/>
    <property type="project" value="TreeGrafter"/>
</dbReference>
<comment type="catalytic activity">
    <reaction evidence="1">
        <text>Release of an N-terminal amino acid, Xaa-|-Yaa- from a peptide, amide or arylamide. Xaa is preferably Ala, but may be most amino acids including Pro (slow action). When a terminal hydrophobic residue is followed by a prolyl residue, the two may be released as an intact Xaa-Pro dipeptide.</text>
        <dbReference type="EC" id="3.4.11.2"/>
    </reaction>
</comment>
<keyword evidence="4 12" id="KW-0645">Protease</keyword>
<dbReference type="InterPro" id="IPR045357">
    <property type="entry name" value="Aminopeptidase_N-like_N"/>
</dbReference>
<dbReference type="SUPFAM" id="SSF55486">
    <property type="entry name" value="Metalloproteases ('zincins'), catalytic domain"/>
    <property type="match status" value="1"/>
</dbReference>
<dbReference type="GO" id="GO:0006508">
    <property type="term" value="P:proteolysis"/>
    <property type="evidence" value="ECO:0007669"/>
    <property type="project" value="UniProtKB-KW"/>
</dbReference>
<feature type="active site" description="Proton acceptor" evidence="9">
    <location>
        <position position="294"/>
    </location>
</feature>
<dbReference type="AlphaFoldDB" id="A0A4P9A3C9"/>
<dbReference type="InterPro" id="IPR024571">
    <property type="entry name" value="ERAP1-like_C_dom"/>
</dbReference>
<dbReference type="InterPro" id="IPR034016">
    <property type="entry name" value="M1_APN-typ"/>
</dbReference>
<protein>
    <recommendedName>
        <fullName evidence="12">Aminopeptidase</fullName>
        <ecNumber evidence="12">3.4.11.-</ecNumber>
    </recommendedName>
</protein>
<feature type="binding site" evidence="10">
    <location>
        <position position="316"/>
    </location>
    <ligand>
        <name>Zn(2+)</name>
        <dbReference type="ChEBI" id="CHEBI:29105"/>
        <note>catalytic</note>
    </ligand>
</feature>
<keyword evidence="17" id="KW-1185">Reference proteome</keyword>
<feature type="domain" description="Aminopeptidase N-like N-terminal" evidence="15">
    <location>
        <begin position="13"/>
        <end position="185"/>
    </location>
</feature>
<dbReference type="GO" id="GO:0016285">
    <property type="term" value="F:alanyl aminopeptidase activity"/>
    <property type="evidence" value="ECO:0007669"/>
    <property type="project" value="UniProtKB-EC"/>
</dbReference>
<feature type="binding site" evidence="10">
    <location>
        <position position="297"/>
    </location>
    <ligand>
        <name>Zn(2+)</name>
        <dbReference type="ChEBI" id="CHEBI:29105"/>
        <note>catalytic</note>
    </ligand>
</feature>
<dbReference type="PANTHER" id="PTHR11533">
    <property type="entry name" value="PROTEASE M1 ZINC METALLOPROTEASE"/>
    <property type="match status" value="1"/>
</dbReference>
<dbReference type="EC" id="3.4.11.-" evidence="12"/>
<dbReference type="RefSeq" id="WP_138079128.1">
    <property type="nucleotide sequence ID" value="NZ_CP040004.1"/>
</dbReference>
<dbReference type="CDD" id="cd09601">
    <property type="entry name" value="M1_APN-Q_like"/>
    <property type="match status" value="1"/>
</dbReference>
<organism evidence="16 17">
    <name type="scientific">Candidatus Nanosynbacter featherlites</name>
    <dbReference type="NCBI Taxonomy" id="2572088"/>
    <lineage>
        <taxon>Bacteria</taxon>
        <taxon>Candidatus Saccharimonadota</taxon>
        <taxon>Candidatus Saccharimonadia</taxon>
        <taxon>Candidatus Nanosynbacterales</taxon>
        <taxon>Candidatus Nanosynbacteraceae</taxon>
        <taxon>Candidatus Nanosynbacter</taxon>
    </lineage>
</organism>
<sequence length="841" mass="94991">MTKLKHLLDTFTPQHYNLTLDLTRAEEKSFSGTVIISGESTDQSISLHAKDLTIHSALIDDRPAEFSHGEFDELQLSRPDLSSGQHTVRIDFSGTITDAMHGLYPCYFTHDGIKKQLFATQFESHHAREVFPCVDEPAAKATYDVTLVTAPDLTVLGNMPVAETSEKDGALTTTFATTPRMSSYLLAFVVGELHKKTAHTTSGVEVNVWATPAQSEETLNFALDIATRSIDFYDEYFGVPYPLPKSDHVALPDFSSGAMENWGLITYRESCLLADPKLTPESSKRFIATVIAHELSHQWFGNLVTMQWWNDLWLNESFANMMEYVAVDALHPEWRMWEEFAASDVTIALRRDSMDGVQPVQTDVSHPDEISTLFDPAIVYAKGGRLLVMVRRLIGEEAFRTGLKSYFEKFAYQNTVGNDLWRELETASGQPIIALMNTWISQPGLPIVQVERNNSDEQPTTTLRQERFFIGDYQPSDALWPIPLFANQPLDDEILTEREKTFTIEKPLQLNCGLNGHFVTKYDTAIREQLLANIHELPTLDKICLLQDATLLARAGFESSASLLPLALSLKHETNEKVFDMAAGALAELRKFIDDDDDGKAHLKRISGEFARATFDELGWDETPGESDDDRERRVTALGLMIYSEDQVVLAEAKRRFDGQPLEELPTEIRSLIISANVRHFETPEMIDSLFQTYQQTPSNDLQADITLGLTATKNPETAQKILTNIKRPDIIRPQDASRWFVYLIRTHESRQLTWNWLKDNWQWVETTFAGDKSYDDFIRYAAIGLTTGGELADFRRFFEPMLSIPALTRTIELGITEIAARVELIERDKAGVLSALRVAL</sequence>
<dbReference type="InterPro" id="IPR014782">
    <property type="entry name" value="Peptidase_M1_dom"/>
</dbReference>
<feature type="domain" description="ERAP1-like C-terminal" evidence="14">
    <location>
        <begin position="510"/>
        <end position="819"/>
    </location>
</feature>
<evidence type="ECO:0000256" key="4">
    <source>
        <dbReference type="ARBA" id="ARBA00022670"/>
    </source>
</evidence>
<dbReference type="InterPro" id="IPR050344">
    <property type="entry name" value="Peptidase_M1_aminopeptidases"/>
</dbReference>
<evidence type="ECO:0000256" key="3">
    <source>
        <dbReference type="ARBA" id="ARBA00022438"/>
    </source>
</evidence>
<evidence type="ECO:0000256" key="10">
    <source>
        <dbReference type="PIRSR" id="PIRSR634016-3"/>
    </source>
</evidence>
<dbReference type="EMBL" id="CP040004">
    <property type="protein sequence ID" value="QCT42305.1"/>
    <property type="molecule type" value="Genomic_DNA"/>
</dbReference>
<comment type="similarity">
    <text evidence="2 12">Belongs to the peptidase M1 family.</text>
</comment>